<dbReference type="Proteomes" id="UP000789366">
    <property type="component" value="Unassembled WGS sequence"/>
</dbReference>
<evidence type="ECO:0000313" key="2">
    <source>
        <dbReference type="Proteomes" id="UP000789366"/>
    </source>
</evidence>
<gene>
    <name evidence="1" type="ORF">SPELUC_LOCUS5394</name>
</gene>
<proteinExistence type="predicted"/>
<protein>
    <submittedName>
        <fullName evidence="1">7593_t:CDS:1</fullName>
    </submittedName>
</protein>
<reference evidence="1" key="1">
    <citation type="submission" date="2021-06" db="EMBL/GenBank/DDBJ databases">
        <authorList>
            <person name="Kallberg Y."/>
            <person name="Tangrot J."/>
            <person name="Rosling A."/>
        </authorList>
    </citation>
    <scope>NUCLEOTIDE SEQUENCE</scope>
    <source>
        <strain evidence="1">28 12/20/2015</strain>
    </source>
</reference>
<name>A0ACA9LZ22_9GLOM</name>
<organism evidence="1 2">
    <name type="scientific">Cetraspora pellucida</name>
    <dbReference type="NCBI Taxonomy" id="1433469"/>
    <lineage>
        <taxon>Eukaryota</taxon>
        <taxon>Fungi</taxon>
        <taxon>Fungi incertae sedis</taxon>
        <taxon>Mucoromycota</taxon>
        <taxon>Glomeromycotina</taxon>
        <taxon>Glomeromycetes</taxon>
        <taxon>Diversisporales</taxon>
        <taxon>Gigasporaceae</taxon>
        <taxon>Cetraspora</taxon>
    </lineage>
</organism>
<comment type="caution">
    <text evidence="1">The sequence shown here is derived from an EMBL/GenBank/DDBJ whole genome shotgun (WGS) entry which is preliminary data.</text>
</comment>
<keyword evidence="2" id="KW-1185">Reference proteome</keyword>
<sequence>MEIHSNSQSSQNPPLDDLGSISSYYKPVSTKNRQHYTEMHSNSQNSYNKMSLSDGKESIGSHYKLGLTSIKVVVDFGTPHS</sequence>
<dbReference type="EMBL" id="CAJVPW010005490">
    <property type="protein sequence ID" value="CAG8555769.1"/>
    <property type="molecule type" value="Genomic_DNA"/>
</dbReference>
<evidence type="ECO:0000313" key="1">
    <source>
        <dbReference type="EMBL" id="CAG8555769.1"/>
    </source>
</evidence>
<feature type="non-terminal residue" evidence="1">
    <location>
        <position position="81"/>
    </location>
</feature>
<accession>A0ACA9LZ22</accession>